<comment type="similarity">
    <text evidence="1">Belongs to the bacterial AtpI family.</text>
</comment>
<gene>
    <name evidence="4" type="ORF">GR328_19945</name>
</gene>
<keyword evidence="1 3" id="KW-0472">Membrane</keyword>
<dbReference type="InterPro" id="IPR016989">
    <property type="entry name" value="Atp1_alphaprobac"/>
</dbReference>
<organism evidence="4 5">
    <name type="scientific">Microvirga makkahensis</name>
    <dbReference type="NCBI Taxonomy" id="1128670"/>
    <lineage>
        <taxon>Bacteria</taxon>
        <taxon>Pseudomonadati</taxon>
        <taxon>Pseudomonadota</taxon>
        <taxon>Alphaproteobacteria</taxon>
        <taxon>Hyphomicrobiales</taxon>
        <taxon>Methylobacteriaceae</taxon>
        <taxon>Microvirga</taxon>
    </lineage>
</organism>
<dbReference type="GO" id="GO:0045259">
    <property type="term" value="C:proton-transporting ATP synthase complex"/>
    <property type="evidence" value="ECO:0007669"/>
    <property type="project" value="UniProtKB-UniRule"/>
</dbReference>
<evidence type="ECO:0000313" key="4">
    <source>
        <dbReference type="EMBL" id="MXQ13687.1"/>
    </source>
</evidence>
<dbReference type="PIRSF" id="PIRSF032126">
    <property type="entry name" value="F0F1_ATP_synthase_subunit_I"/>
    <property type="match status" value="1"/>
</dbReference>
<comment type="function">
    <text evidence="1">A possible function for this protein is to guide the assembly of the membrane sector of the ATPase enzyme complex.</text>
</comment>
<dbReference type="AlphaFoldDB" id="A0A7X3MUY7"/>
<dbReference type="RefSeq" id="WP_160886917.1">
    <property type="nucleotide sequence ID" value="NZ_WURB01000019.1"/>
</dbReference>
<evidence type="ECO:0000256" key="1">
    <source>
        <dbReference type="PIRNR" id="PIRNR032126"/>
    </source>
</evidence>
<accession>A0A7X3MUY7</accession>
<dbReference type="InterPro" id="IPR032820">
    <property type="entry name" value="ATPase_put"/>
</dbReference>
<name>A0A7X3MUY7_9HYPH</name>
<reference evidence="4 5" key="1">
    <citation type="submission" date="2019-12" db="EMBL/GenBank/DDBJ databases">
        <authorList>
            <person name="Yuan C.-G."/>
        </authorList>
    </citation>
    <scope>NUCLEOTIDE SEQUENCE [LARGE SCALE GENOMIC DNA]</scope>
    <source>
        <strain evidence="4 5">KCTC 23863</strain>
    </source>
</reference>
<protein>
    <recommendedName>
        <fullName evidence="1">ATP synthase protein I</fullName>
    </recommendedName>
</protein>
<evidence type="ECO:0000313" key="5">
    <source>
        <dbReference type="Proteomes" id="UP000436483"/>
    </source>
</evidence>
<keyword evidence="5" id="KW-1185">Reference proteome</keyword>
<evidence type="ECO:0000256" key="2">
    <source>
        <dbReference type="SAM" id="MobiDB-lite"/>
    </source>
</evidence>
<keyword evidence="1" id="KW-0813">Transport</keyword>
<dbReference type="GO" id="GO:1902600">
    <property type="term" value="P:proton transmembrane transport"/>
    <property type="evidence" value="ECO:0007669"/>
    <property type="project" value="UniProtKB-KW"/>
</dbReference>
<reference evidence="4 5" key="2">
    <citation type="submission" date="2020-01" db="EMBL/GenBank/DDBJ databases">
        <title>Microvirga sp. nov., an arsenate reduction bacterium isolated from Tibet hotspring sediments.</title>
        <authorList>
            <person name="Xian W.-D."/>
            <person name="Li W.-J."/>
        </authorList>
    </citation>
    <scope>NUCLEOTIDE SEQUENCE [LARGE SCALE GENOMIC DNA]</scope>
    <source>
        <strain evidence="4 5">KCTC 23863</strain>
    </source>
</reference>
<dbReference type="OrthoDB" id="15401at2"/>
<dbReference type="Pfam" id="PF09527">
    <property type="entry name" value="ATPase_gene1"/>
    <property type="match status" value="1"/>
</dbReference>
<feature type="transmembrane region" description="Helical" evidence="3">
    <location>
        <begin position="87"/>
        <end position="108"/>
    </location>
</feature>
<dbReference type="EMBL" id="WURB01000019">
    <property type="protein sequence ID" value="MXQ13687.1"/>
    <property type="molecule type" value="Genomic_DNA"/>
</dbReference>
<keyword evidence="1" id="KW-0406">Ion transport</keyword>
<keyword evidence="3" id="KW-1133">Transmembrane helix</keyword>
<evidence type="ECO:0000256" key="3">
    <source>
        <dbReference type="SAM" id="Phobius"/>
    </source>
</evidence>
<sequence length="123" mass="13326">MADPTKRSDENERKPNGTDDADLSARLKSLDARISQASVQRAEAEPRERPKSDPHAIGQAFRLSAEFVSGVIAGGVVGWLVDRLFGVSPWGLIICLILGFCAGMLNLLRAAGMVKSARYDDKK</sequence>
<dbReference type="Proteomes" id="UP000436483">
    <property type="component" value="Unassembled WGS sequence"/>
</dbReference>
<comment type="caution">
    <text evidence="4">The sequence shown here is derived from an EMBL/GenBank/DDBJ whole genome shotgun (WGS) entry which is preliminary data.</text>
</comment>
<feature type="transmembrane region" description="Helical" evidence="3">
    <location>
        <begin position="60"/>
        <end position="81"/>
    </location>
</feature>
<keyword evidence="3" id="KW-0812">Transmembrane</keyword>
<proteinExistence type="inferred from homology"/>
<keyword evidence="1" id="KW-0375">Hydrogen ion transport</keyword>
<feature type="region of interest" description="Disordered" evidence="2">
    <location>
        <begin position="1"/>
        <end position="22"/>
    </location>
</feature>